<accession>S7ZGG6</accession>
<dbReference type="EMBL" id="KB644412">
    <property type="protein sequence ID" value="EPS29780.1"/>
    <property type="molecule type" value="Genomic_DNA"/>
</dbReference>
<gene>
    <name evidence="2" type="ORF">PDE_04730</name>
</gene>
<keyword evidence="3" id="KW-1185">Reference proteome</keyword>
<sequence>MNSGPATGAQGRPSRISALTVPRSGNNWDPVMGTGTLEHWSTRKGESSPSPP</sequence>
<name>S7ZGG6_PENO1</name>
<evidence type="ECO:0000256" key="1">
    <source>
        <dbReference type="SAM" id="MobiDB-lite"/>
    </source>
</evidence>
<protein>
    <submittedName>
        <fullName evidence="2">Uncharacterized protein</fullName>
    </submittedName>
</protein>
<dbReference type="Proteomes" id="UP000019376">
    <property type="component" value="Unassembled WGS sequence"/>
</dbReference>
<organism evidence="2 3">
    <name type="scientific">Penicillium oxalicum (strain 114-2 / CGMCC 5302)</name>
    <name type="common">Penicillium decumbens</name>
    <dbReference type="NCBI Taxonomy" id="933388"/>
    <lineage>
        <taxon>Eukaryota</taxon>
        <taxon>Fungi</taxon>
        <taxon>Dikarya</taxon>
        <taxon>Ascomycota</taxon>
        <taxon>Pezizomycotina</taxon>
        <taxon>Eurotiomycetes</taxon>
        <taxon>Eurotiomycetidae</taxon>
        <taxon>Eurotiales</taxon>
        <taxon>Aspergillaceae</taxon>
        <taxon>Penicillium</taxon>
    </lineage>
</organism>
<evidence type="ECO:0000313" key="2">
    <source>
        <dbReference type="EMBL" id="EPS29780.1"/>
    </source>
</evidence>
<evidence type="ECO:0000313" key="3">
    <source>
        <dbReference type="Proteomes" id="UP000019376"/>
    </source>
</evidence>
<feature type="region of interest" description="Disordered" evidence="1">
    <location>
        <begin position="1"/>
        <end position="52"/>
    </location>
</feature>
<reference evidence="2 3" key="1">
    <citation type="journal article" date="2013" name="PLoS ONE">
        <title>Genomic and secretomic analyses reveal unique features of the lignocellulolytic enzyme system of Penicillium decumbens.</title>
        <authorList>
            <person name="Liu G."/>
            <person name="Zhang L."/>
            <person name="Wei X."/>
            <person name="Zou G."/>
            <person name="Qin Y."/>
            <person name="Ma L."/>
            <person name="Li J."/>
            <person name="Zheng H."/>
            <person name="Wang S."/>
            <person name="Wang C."/>
            <person name="Xun L."/>
            <person name="Zhao G.-P."/>
            <person name="Zhou Z."/>
            <person name="Qu Y."/>
        </authorList>
    </citation>
    <scope>NUCLEOTIDE SEQUENCE [LARGE SCALE GENOMIC DNA]</scope>
    <source>
        <strain evidence="3">114-2 / CGMCC 5302</strain>
    </source>
</reference>
<dbReference type="HOGENOM" id="CLU_3087963_0_0_1"/>
<dbReference type="AlphaFoldDB" id="S7ZGG6"/>
<proteinExistence type="predicted"/>